<organism evidence="29 30">
    <name type="scientific">Paspalum notatum var. saurae</name>
    <dbReference type="NCBI Taxonomy" id="547442"/>
    <lineage>
        <taxon>Eukaryota</taxon>
        <taxon>Viridiplantae</taxon>
        <taxon>Streptophyta</taxon>
        <taxon>Embryophyta</taxon>
        <taxon>Tracheophyta</taxon>
        <taxon>Spermatophyta</taxon>
        <taxon>Magnoliopsida</taxon>
        <taxon>Liliopsida</taxon>
        <taxon>Poales</taxon>
        <taxon>Poaceae</taxon>
        <taxon>PACMAD clade</taxon>
        <taxon>Panicoideae</taxon>
        <taxon>Andropogonodae</taxon>
        <taxon>Paspaleae</taxon>
        <taxon>Paspalinae</taxon>
        <taxon>Paspalum</taxon>
    </lineage>
</organism>
<dbReference type="InterPro" id="IPR000719">
    <property type="entry name" value="Prot_kinase_dom"/>
</dbReference>
<dbReference type="GO" id="GO:0005524">
    <property type="term" value="F:ATP binding"/>
    <property type="evidence" value="ECO:0007669"/>
    <property type="project" value="UniProtKB-UniRule"/>
</dbReference>
<evidence type="ECO:0000256" key="8">
    <source>
        <dbReference type="ARBA" id="ARBA00022614"/>
    </source>
</evidence>
<evidence type="ECO:0000256" key="18">
    <source>
        <dbReference type="ARBA" id="ARBA00023170"/>
    </source>
</evidence>
<dbReference type="InterPro" id="IPR013210">
    <property type="entry name" value="LRR_N_plant-typ"/>
</dbReference>
<proteinExistence type="inferred from homology"/>
<dbReference type="FunFam" id="3.80.10.10:FF:000275">
    <property type="entry name" value="Leucine-rich repeat receptor-like protein kinase"/>
    <property type="match status" value="1"/>
</dbReference>
<comment type="catalytic activity">
    <reaction evidence="21">
        <text>L-seryl-[protein] + ATP = O-phospho-L-seryl-[protein] + ADP + H(+)</text>
        <dbReference type="Rhea" id="RHEA:17989"/>
        <dbReference type="Rhea" id="RHEA-COMP:9863"/>
        <dbReference type="Rhea" id="RHEA-COMP:11604"/>
        <dbReference type="ChEBI" id="CHEBI:15378"/>
        <dbReference type="ChEBI" id="CHEBI:29999"/>
        <dbReference type="ChEBI" id="CHEBI:30616"/>
        <dbReference type="ChEBI" id="CHEBI:83421"/>
        <dbReference type="ChEBI" id="CHEBI:456216"/>
        <dbReference type="EC" id="2.7.11.1"/>
    </reaction>
</comment>
<dbReference type="Proteomes" id="UP001341281">
    <property type="component" value="Chromosome 04"/>
</dbReference>
<dbReference type="PROSITE" id="PS00107">
    <property type="entry name" value="PROTEIN_KINASE_ATP"/>
    <property type="match status" value="1"/>
</dbReference>
<evidence type="ECO:0000256" key="3">
    <source>
        <dbReference type="ARBA" id="ARBA00008684"/>
    </source>
</evidence>
<feature type="chain" id="PRO_5042879052" description="Receptor kinase-like protein Xa21" evidence="27">
    <location>
        <begin position="30"/>
        <end position="1063"/>
    </location>
</feature>
<keyword evidence="17 26" id="KW-0472">Membrane</keyword>
<evidence type="ECO:0000256" key="17">
    <source>
        <dbReference type="ARBA" id="ARBA00023136"/>
    </source>
</evidence>
<dbReference type="GO" id="GO:0005886">
    <property type="term" value="C:plasma membrane"/>
    <property type="evidence" value="ECO:0007669"/>
    <property type="project" value="UniProtKB-SubCell"/>
</dbReference>
<evidence type="ECO:0000256" key="20">
    <source>
        <dbReference type="ARBA" id="ARBA00047899"/>
    </source>
</evidence>
<evidence type="ECO:0000256" key="7">
    <source>
        <dbReference type="ARBA" id="ARBA00022553"/>
    </source>
</evidence>
<feature type="domain" description="Protein kinase" evidence="28">
    <location>
        <begin position="739"/>
        <end position="1041"/>
    </location>
</feature>
<dbReference type="SUPFAM" id="SSF52058">
    <property type="entry name" value="L domain-like"/>
    <property type="match status" value="1"/>
</dbReference>
<dbReference type="Pfam" id="PF00560">
    <property type="entry name" value="LRR_1"/>
    <property type="match status" value="4"/>
</dbReference>
<keyword evidence="9" id="KW-0808">Transferase</keyword>
<dbReference type="InterPro" id="IPR055414">
    <property type="entry name" value="LRR_R13L4/SHOC2-like"/>
</dbReference>
<dbReference type="PROSITE" id="PS50011">
    <property type="entry name" value="PROTEIN_KINASE_DOM"/>
    <property type="match status" value="1"/>
</dbReference>
<dbReference type="InterPro" id="IPR001611">
    <property type="entry name" value="Leu-rich_rpt"/>
</dbReference>
<evidence type="ECO:0000256" key="5">
    <source>
        <dbReference type="ARBA" id="ARBA00022475"/>
    </source>
</evidence>
<dbReference type="Pfam" id="PF23598">
    <property type="entry name" value="LRR_14"/>
    <property type="match status" value="1"/>
</dbReference>
<keyword evidence="14" id="KW-0418">Kinase</keyword>
<evidence type="ECO:0000256" key="23">
    <source>
        <dbReference type="ARBA" id="ARBA00056628"/>
    </source>
</evidence>
<evidence type="ECO:0000256" key="25">
    <source>
        <dbReference type="PROSITE-ProRule" id="PRU10141"/>
    </source>
</evidence>
<feature type="signal peptide" evidence="27">
    <location>
        <begin position="1"/>
        <end position="29"/>
    </location>
</feature>
<comment type="subcellular location">
    <subcellularLocation>
        <location evidence="1">Cell membrane</location>
        <topology evidence="1">Single-pass membrane protein</topology>
    </subcellularLocation>
    <subcellularLocation>
        <location evidence="2">Endoplasmic reticulum membrane</location>
        <topology evidence="2">Single-pass membrane protein</topology>
    </subcellularLocation>
</comment>
<dbReference type="EMBL" id="CP144748">
    <property type="protein sequence ID" value="WVZ72290.1"/>
    <property type="molecule type" value="Genomic_DNA"/>
</dbReference>
<evidence type="ECO:0000256" key="26">
    <source>
        <dbReference type="SAM" id="Phobius"/>
    </source>
</evidence>
<dbReference type="SUPFAM" id="SSF56112">
    <property type="entry name" value="Protein kinase-like (PK-like)"/>
    <property type="match status" value="1"/>
</dbReference>
<dbReference type="FunFam" id="3.30.200.20:FF:000432">
    <property type="entry name" value="LRR receptor-like serine/threonine-protein kinase EFR"/>
    <property type="match status" value="1"/>
</dbReference>
<dbReference type="SMART" id="SM00369">
    <property type="entry name" value="LRR_TYP"/>
    <property type="match status" value="8"/>
</dbReference>
<evidence type="ECO:0000256" key="12">
    <source>
        <dbReference type="ARBA" id="ARBA00022737"/>
    </source>
</evidence>
<evidence type="ECO:0000256" key="16">
    <source>
        <dbReference type="ARBA" id="ARBA00022989"/>
    </source>
</evidence>
<comment type="function">
    <text evidence="22">Receptor kinase that detects X.oryzae pv. oryzae protein Ax21 to promote innate immunity. Following X.oryzae pv. oryzae protein Ax21 detection, undergoes cleavage, releasing the processed protein kinase Xa21 chain.</text>
</comment>
<evidence type="ECO:0000256" key="22">
    <source>
        <dbReference type="ARBA" id="ARBA00054320"/>
    </source>
</evidence>
<evidence type="ECO:0000256" key="13">
    <source>
        <dbReference type="ARBA" id="ARBA00022741"/>
    </source>
</evidence>
<dbReference type="Pfam" id="PF08263">
    <property type="entry name" value="LRRNT_2"/>
    <property type="match status" value="1"/>
</dbReference>
<dbReference type="SUPFAM" id="SSF52047">
    <property type="entry name" value="RNI-like"/>
    <property type="match status" value="1"/>
</dbReference>
<evidence type="ECO:0000256" key="15">
    <source>
        <dbReference type="ARBA" id="ARBA00022840"/>
    </source>
</evidence>
<dbReference type="GO" id="GO:0009791">
    <property type="term" value="P:post-embryonic development"/>
    <property type="evidence" value="ECO:0007669"/>
    <property type="project" value="UniProtKB-ARBA"/>
</dbReference>
<keyword evidence="7" id="KW-0597">Phosphoprotein</keyword>
<evidence type="ECO:0000259" key="28">
    <source>
        <dbReference type="PROSITE" id="PS50011"/>
    </source>
</evidence>
<dbReference type="InterPro" id="IPR011009">
    <property type="entry name" value="Kinase-like_dom_sf"/>
</dbReference>
<comment type="catalytic activity">
    <reaction evidence="20">
        <text>L-threonyl-[protein] + ATP = O-phospho-L-threonyl-[protein] + ADP + H(+)</text>
        <dbReference type="Rhea" id="RHEA:46608"/>
        <dbReference type="Rhea" id="RHEA-COMP:11060"/>
        <dbReference type="Rhea" id="RHEA-COMP:11605"/>
        <dbReference type="ChEBI" id="CHEBI:15378"/>
        <dbReference type="ChEBI" id="CHEBI:30013"/>
        <dbReference type="ChEBI" id="CHEBI:30616"/>
        <dbReference type="ChEBI" id="CHEBI:61977"/>
        <dbReference type="ChEBI" id="CHEBI:456216"/>
        <dbReference type="EC" id="2.7.11.1"/>
    </reaction>
</comment>
<dbReference type="GO" id="GO:0004674">
    <property type="term" value="F:protein serine/threonine kinase activity"/>
    <property type="evidence" value="ECO:0007669"/>
    <property type="project" value="UniProtKB-KW"/>
</dbReference>
<evidence type="ECO:0000313" key="30">
    <source>
        <dbReference type="Proteomes" id="UP001341281"/>
    </source>
</evidence>
<dbReference type="InterPro" id="IPR032675">
    <property type="entry name" value="LRR_dom_sf"/>
</dbReference>
<keyword evidence="19" id="KW-0325">Glycoprotein</keyword>
<dbReference type="Gene3D" id="3.80.10.10">
    <property type="entry name" value="Ribonuclease Inhibitor"/>
    <property type="match status" value="3"/>
</dbReference>
<keyword evidence="15 25" id="KW-0067">ATP-binding</keyword>
<evidence type="ECO:0000256" key="24">
    <source>
        <dbReference type="ARBA" id="ARBA00072040"/>
    </source>
</evidence>
<evidence type="ECO:0000256" key="19">
    <source>
        <dbReference type="ARBA" id="ARBA00023180"/>
    </source>
</evidence>
<evidence type="ECO:0000256" key="27">
    <source>
        <dbReference type="SAM" id="SignalP"/>
    </source>
</evidence>
<keyword evidence="10 26" id="KW-0812">Transmembrane</keyword>
<keyword evidence="12" id="KW-0677">Repeat</keyword>
<dbReference type="AlphaFoldDB" id="A0AAQ3TGY4"/>
<dbReference type="SMART" id="SM00220">
    <property type="entry name" value="S_TKc"/>
    <property type="match status" value="1"/>
</dbReference>
<dbReference type="GO" id="GO:0005789">
    <property type="term" value="C:endoplasmic reticulum membrane"/>
    <property type="evidence" value="ECO:0007669"/>
    <property type="project" value="UniProtKB-SubCell"/>
</dbReference>
<feature type="transmembrane region" description="Helical" evidence="26">
    <location>
        <begin position="681"/>
        <end position="701"/>
    </location>
</feature>
<evidence type="ECO:0000256" key="1">
    <source>
        <dbReference type="ARBA" id="ARBA00004162"/>
    </source>
</evidence>
<evidence type="ECO:0000256" key="10">
    <source>
        <dbReference type="ARBA" id="ARBA00022692"/>
    </source>
</evidence>
<dbReference type="PANTHER" id="PTHR27000">
    <property type="entry name" value="LEUCINE-RICH REPEAT RECEPTOR-LIKE PROTEIN KINASE FAMILY PROTEIN-RELATED"/>
    <property type="match status" value="1"/>
</dbReference>
<accession>A0AAQ3TGY4</accession>
<keyword evidence="5" id="KW-1003">Cell membrane</keyword>
<evidence type="ECO:0000256" key="4">
    <source>
        <dbReference type="ARBA" id="ARBA00012513"/>
    </source>
</evidence>
<evidence type="ECO:0000256" key="21">
    <source>
        <dbReference type="ARBA" id="ARBA00048679"/>
    </source>
</evidence>
<dbReference type="PANTHER" id="PTHR27000:SF777">
    <property type="entry name" value="PROTEIN KINASE DOMAIN-CONTAINING PROTEIN"/>
    <property type="match status" value="1"/>
</dbReference>
<keyword evidence="6" id="KW-0723">Serine/threonine-protein kinase</keyword>
<keyword evidence="8" id="KW-0433">Leucine-rich repeat</keyword>
<comment type="function">
    <text evidence="23">The processed protein kinase Xa21 chain released by protein cleavage after X.oryzae pv. oryzae protein Ax21 detection translocates into the nucleus where it can bind and regulate WRKY62, a transcription factor. Confers resistance to the bacterial pathogen X.oryzae pv. oryzae (Xoo).</text>
</comment>
<keyword evidence="11 27" id="KW-0732">Signal</keyword>
<keyword evidence="13 25" id="KW-0547">Nucleotide-binding</keyword>
<dbReference type="InterPro" id="IPR017441">
    <property type="entry name" value="Protein_kinase_ATP_BS"/>
</dbReference>
<gene>
    <name evidence="29" type="ORF">U9M48_020775</name>
</gene>
<keyword evidence="16 26" id="KW-1133">Transmembrane helix</keyword>
<dbReference type="Gene3D" id="1.10.510.10">
    <property type="entry name" value="Transferase(Phosphotransferase) domain 1"/>
    <property type="match status" value="1"/>
</dbReference>
<dbReference type="InterPro" id="IPR008271">
    <property type="entry name" value="Ser/Thr_kinase_AS"/>
</dbReference>
<reference evidence="29 30" key="1">
    <citation type="submission" date="2024-02" db="EMBL/GenBank/DDBJ databases">
        <title>High-quality chromosome-scale genome assembly of Pensacola bahiagrass (Paspalum notatum Flugge var. saurae).</title>
        <authorList>
            <person name="Vega J.M."/>
            <person name="Podio M."/>
            <person name="Orjuela J."/>
            <person name="Siena L.A."/>
            <person name="Pessino S.C."/>
            <person name="Combes M.C."/>
            <person name="Mariac C."/>
            <person name="Albertini E."/>
            <person name="Pupilli F."/>
            <person name="Ortiz J.P.A."/>
            <person name="Leblanc O."/>
        </authorList>
    </citation>
    <scope>NUCLEOTIDE SEQUENCE [LARGE SCALE GENOMIC DNA]</scope>
    <source>
        <strain evidence="29">R1</strain>
        <tissue evidence="29">Leaf</tissue>
    </source>
</reference>
<dbReference type="Pfam" id="PF00069">
    <property type="entry name" value="Pkinase"/>
    <property type="match status" value="1"/>
</dbReference>
<dbReference type="Gene3D" id="3.30.200.20">
    <property type="entry name" value="Phosphorylase Kinase, domain 1"/>
    <property type="match status" value="1"/>
</dbReference>
<evidence type="ECO:0000256" key="11">
    <source>
        <dbReference type="ARBA" id="ARBA00022729"/>
    </source>
</evidence>
<dbReference type="FunFam" id="3.80.10.10:FF:000233">
    <property type="entry name" value="Leucine-rich repeat receptor-like protein kinase TDR"/>
    <property type="match status" value="1"/>
</dbReference>
<dbReference type="FunFam" id="1.10.510.10:FF:000358">
    <property type="entry name" value="Putative leucine-rich repeat receptor-like serine/threonine-protein kinase"/>
    <property type="match status" value="1"/>
</dbReference>
<dbReference type="PROSITE" id="PS00108">
    <property type="entry name" value="PROTEIN_KINASE_ST"/>
    <property type="match status" value="1"/>
</dbReference>
<keyword evidence="30" id="KW-1185">Reference proteome</keyword>
<dbReference type="FunFam" id="3.80.10.10:FF:001158">
    <property type="entry name" value="Leucine-rich repeat protein kinase family protein"/>
    <property type="match status" value="1"/>
</dbReference>
<keyword evidence="18" id="KW-0675">Receptor</keyword>
<evidence type="ECO:0000256" key="9">
    <source>
        <dbReference type="ARBA" id="ARBA00022679"/>
    </source>
</evidence>
<protein>
    <recommendedName>
        <fullName evidence="24">Receptor kinase-like protein Xa21</fullName>
        <ecNumber evidence="4">2.7.11.1</ecNumber>
    </recommendedName>
</protein>
<name>A0AAQ3TGY4_PASNO</name>
<comment type="similarity">
    <text evidence="3">Belongs to the protein kinase superfamily. Ser/Thr protein kinase family.</text>
</comment>
<sequence length="1063" mass="115148">MTIRSASLLPLPLLLLYASAVSIPTFVAAQAGDEAALLAFKAAVNGGGHDDSLLPSWNSSSAGGDVCAWEGVRCGARHRRVVALSLPSRGLTGTLSPAIGNLTFLRALNLSSNWFHGDIPATIGRLVRLQMLDLSYNTFDGGLPANLSFCVSLLFFDLSSNRLHGRIPVELGSRLTSLQKLSLANHSMTGDIPASLANMSSLNFLNLCQNQFEGSIPPELGSIGGLRVLLLHTNNLSGVLPHSLYNLSMLQRFDISKNSLSGAIPSNIGDSIPNIQFLQFSANKFGGSIPNSLSNLSALWELGLADNGFIGHVPPTLGRVKGLVLLELFDNKLEASDKEGWEFITVLTNCSQLQVLNLENNSFSGKLPNSIANLSTTLQHLYLGDNRISGFIPSNIGNLIGLEILLIANTSISGLIPETIGRLENMVQLGLYNNRLSSLIPSSLGNLTRLNELLLYNAILEGPIPASLGNLTNLFVLDLSANQLNGSIPREILQIPALSYVLNLSYNSLSGPLHGEVGSLANLNQLILSGNQLSGNIPDSIGNCKSLELLLLDQNSFEGRAPQPLENLKGLYLLNLTMNKMSGSIPDALCSIGDLQELYLAHNNLSGLIPVCLQNLTSLSKLDLSFNDLHGEVPKKGVFGNDTNLSIDGNDELCGGTPQLHLAPCSMFVVEKKKRHLSSSLMITLMSTSSLVFLVSIFALVRLTHKKLRKRNGSQLIPTTREQYGRVSYQALLNGTNGFSEANLIGQGSYGAVYKCILHDQGTIVAVKVFNTQISRTTRSFVAECEALRRVRHRCLMKIITCCSSINHQGQEFKALVFEFMANGSLNGWLHPNSGTLVHTNTLSLEQRLNIAVDIMDALDYLHNHCQPSIIHCDLKPSNILLSEDMSARVGDFGISRILSKSASNILQYSNSTTGIKGTIGYVAPEYGEGSPVSTQGDVYSLGILLLEMFTGKSPTDEMFSDSLDLHKFSENALPERIWEIVDPTIWMHTNAYNRSARNGIINCLVSVVALGISCSKKQPRERIPIQDAAIEMHGIRDSYLKFARSLLLEHGVATSDGHFPQP</sequence>
<feature type="binding site" evidence="25">
    <location>
        <position position="768"/>
    </location>
    <ligand>
        <name>ATP</name>
        <dbReference type="ChEBI" id="CHEBI:30616"/>
    </ligand>
</feature>
<dbReference type="Pfam" id="PF13855">
    <property type="entry name" value="LRR_8"/>
    <property type="match status" value="1"/>
</dbReference>
<evidence type="ECO:0000256" key="2">
    <source>
        <dbReference type="ARBA" id="ARBA00004389"/>
    </source>
</evidence>
<evidence type="ECO:0000313" key="29">
    <source>
        <dbReference type="EMBL" id="WVZ72290.1"/>
    </source>
</evidence>
<dbReference type="InterPro" id="IPR003591">
    <property type="entry name" value="Leu-rich_rpt_typical-subtyp"/>
</dbReference>
<evidence type="ECO:0000256" key="14">
    <source>
        <dbReference type="ARBA" id="ARBA00022777"/>
    </source>
</evidence>
<evidence type="ECO:0000256" key="6">
    <source>
        <dbReference type="ARBA" id="ARBA00022527"/>
    </source>
</evidence>
<dbReference type="EC" id="2.7.11.1" evidence="4"/>